<protein>
    <submittedName>
        <fullName evidence="2">HD-GYP domain-containing protein</fullName>
        <ecNumber evidence="2">3.1.4.-</ecNumber>
    </submittedName>
</protein>
<dbReference type="RefSeq" id="WP_380857005.1">
    <property type="nucleotide sequence ID" value="NZ_JBHRXV010000003.1"/>
</dbReference>
<dbReference type="InterPro" id="IPR003607">
    <property type="entry name" value="HD/PDEase_dom"/>
</dbReference>
<dbReference type="InterPro" id="IPR037522">
    <property type="entry name" value="HD_GYP_dom"/>
</dbReference>
<comment type="caution">
    <text evidence="2">The sequence shown here is derived from an EMBL/GenBank/DDBJ whole genome shotgun (WGS) entry which is preliminary data.</text>
</comment>
<dbReference type="Gene3D" id="3.30.450.40">
    <property type="match status" value="1"/>
</dbReference>
<dbReference type="InterPro" id="IPR029016">
    <property type="entry name" value="GAF-like_dom_sf"/>
</dbReference>
<sequence length="512" mass="55753">MESVRRLLAIGAAMSAERDLDRLLEMILLSAKELTGADGGTLFLATDNGHLEAKMLHTSSLGYAMGGSTGTPVSFPPLPIADSRLAAAACARDGATIVIADVYAESAFDFVGSKRFDAENGYRTRSLLCTPMRNVAGETVGVIQLINAVENGEVVAFSDDAVLLAQSLASQGAVSIDNRRLIDQLGSLFEAFVDTINTAVDEKSPYTGNHCKRVPELTLMLADAASAANGPLAEFTMDDADRYELGIAARLHDCGKVTTPVHVVDKATKLETIFDRIALVDARFELLRRDAEIAALRGEIDDAARDALLADLADEQAFLRVANVGGERMRDEDIARVRRIAERMWRDAGGVERPLLDTNELENLTIVAGTLTGAERGIINHHIVATIRMLEALPWPKHLRRVPEFAGGHHERMDGKGYPRGLTRDQMSVPARVMAIADIFEALTADDRPYKSAKPLSESLFILGKMKEGGHVDPDLFDVFIRDKVYARYAERFLPAAQIDAIDEAKIPGYRP</sequence>
<keyword evidence="2" id="KW-0378">Hydrolase</keyword>
<dbReference type="SMART" id="SM00065">
    <property type="entry name" value="GAF"/>
    <property type="match status" value="1"/>
</dbReference>
<dbReference type="SUPFAM" id="SSF55781">
    <property type="entry name" value="GAF domain-like"/>
    <property type="match status" value="1"/>
</dbReference>
<dbReference type="PANTHER" id="PTHR43155:SF2">
    <property type="entry name" value="CYCLIC DI-GMP PHOSPHODIESTERASE PA4108"/>
    <property type="match status" value="1"/>
</dbReference>
<dbReference type="SUPFAM" id="SSF109604">
    <property type="entry name" value="HD-domain/PDEase-like"/>
    <property type="match status" value="1"/>
</dbReference>
<dbReference type="Gene3D" id="1.10.3210.10">
    <property type="entry name" value="Hypothetical protein af1432"/>
    <property type="match status" value="2"/>
</dbReference>
<dbReference type="SMART" id="SM00471">
    <property type="entry name" value="HDc"/>
    <property type="match status" value="1"/>
</dbReference>
<dbReference type="Proteomes" id="UP001595615">
    <property type="component" value="Unassembled WGS sequence"/>
</dbReference>
<dbReference type="InterPro" id="IPR003018">
    <property type="entry name" value="GAF"/>
</dbReference>
<evidence type="ECO:0000259" key="1">
    <source>
        <dbReference type="PROSITE" id="PS51832"/>
    </source>
</evidence>
<feature type="domain" description="HD-GYP" evidence="1">
    <location>
        <begin position="286"/>
        <end position="496"/>
    </location>
</feature>
<dbReference type="EC" id="3.1.4.-" evidence="2"/>
<dbReference type="EMBL" id="JBHRXV010000003">
    <property type="protein sequence ID" value="MFC3711652.1"/>
    <property type="molecule type" value="Genomic_DNA"/>
</dbReference>
<dbReference type="PANTHER" id="PTHR43155">
    <property type="entry name" value="CYCLIC DI-GMP PHOSPHODIESTERASE PA4108-RELATED"/>
    <property type="match status" value="1"/>
</dbReference>
<accession>A0ABV7X8U6</accession>
<dbReference type="Pfam" id="PF13487">
    <property type="entry name" value="HD_5"/>
    <property type="match status" value="1"/>
</dbReference>
<name>A0ABV7X8U6_9SPHN</name>
<dbReference type="GO" id="GO:0016787">
    <property type="term" value="F:hydrolase activity"/>
    <property type="evidence" value="ECO:0007669"/>
    <property type="project" value="UniProtKB-KW"/>
</dbReference>
<gene>
    <name evidence="2" type="ORF">ACFOMD_03660</name>
</gene>
<proteinExistence type="predicted"/>
<evidence type="ECO:0000313" key="2">
    <source>
        <dbReference type="EMBL" id="MFC3711652.1"/>
    </source>
</evidence>
<reference evidence="3" key="1">
    <citation type="journal article" date="2019" name="Int. J. Syst. Evol. Microbiol.">
        <title>The Global Catalogue of Microorganisms (GCM) 10K type strain sequencing project: providing services to taxonomists for standard genome sequencing and annotation.</title>
        <authorList>
            <consortium name="The Broad Institute Genomics Platform"/>
            <consortium name="The Broad Institute Genome Sequencing Center for Infectious Disease"/>
            <person name="Wu L."/>
            <person name="Ma J."/>
        </authorList>
    </citation>
    <scope>NUCLEOTIDE SEQUENCE [LARGE SCALE GENOMIC DNA]</scope>
    <source>
        <strain evidence="3">KCTC 42644</strain>
    </source>
</reference>
<evidence type="ECO:0000313" key="3">
    <source>
        <dbReference type="Proteomes" id="UP001595615"/>
    </source>
</evidence>
<dbReference type="Pfam" id="PF01590">
    <property type="entry name" value="GAF"/>
    <property type="match status" value="1"/>
</dbReference>
<organism evidence="2 3">
    <name type="scientific">Sphingoaurantiacus capsulatus</name>
    <dbReference type="NCBI Taxonomy" id="1771310"/>
    <lineage>
        <taxon>Bacteria</taxon>
        <taxon>Pseudomonadati</taxon>
        <taxon>Pseudomonadota</taxon>
        <taxon>Alphaproteobacteria</taxon>
        <taxon>Sphingomonadales</taxon>
        <taxon>Sphingosinicellaceae</taxon>
        <taxon>Sphingoaurantiacus</taxon>
    </lineage>
</organism>
<dbReference type="CDD" id="cd00077">
    <property type="entry name" value="HDc"/>
    <property type="match status" value="1"/>
</dbReference>
<dbReference type="PROSITE" id="PS51832">
    <property type="entry name" value="HD_GYP"/>
    <property type="match status" value="1"/>
</dbReference>
<keyword evidence="3" id="KW-1185">Reference proteome</keyword>